<evidence type="ECO:0000259" key="1">
    <source>
        <dbReference type="Pfam" id="PF01609"/>
    </source>
</evidence>
<dbReference type="GO" id="GO:0003677">
    <property type="term" value="F:DNA binding"/>
    <property type="evidence" value="ECO:0007669"/>
    <property type="project" value="InterPro"/>
</dbReference>
<accession>A0A0F9E514</accession>
<evidence type="ECO:0000313" key="2">
    <source>
        <dbReference type="EMBL" id="KKL69109.1"/>
    </source>
</evidence>
<comment type="caution">
    <text evidence="2">The sequence shown here is derived from an EMBL/GenBank/DDBJ whole genome shotgun (WGS) entry which is preliminary data.</text>
</comment>
<sequence length="84" mass="9409">TDNISHDSQVLPDLLVNAPNGIKKVYGDKGYDTNGCFKVIDDIGADPIIPTRINSNVFREMHKKRKEILMEVRGLGDDELVEPE</sequence>
<dbReference type="InterPro" id="IPR002559">
    <property type="entry name" value="Transposase_11"/>
</dbReference>
<proteinExistence type="predicted"/>
<dbReference type="AlphaFoldDB" id="A0A0F9E514"/>
<protein>
    <recommendedName>
        <fullName evidence="1">Transposase IS4-like domain-containing protein</fullName>
    </recommendedName>
</protein>
<name>A0A0F9E514_9ZZZZ</name>
<dbReference type="Pfam" id="PF01609">
    <property type="entry name" value="DDE_Tnp_1"/>
    <property type="match status" value="1"/>
</dbReference>
<dbReference type="GO" id="GO:0004803">
    <property type="term" value="F:transposase activity"/>
    <property type="evidence" value="ECO:0007669"/>
    <property type="project" value="InterPro"/>
</dbReference>
<dbReference type="EMBL" id="LAZR01026320">
    <property type="protein sequence ID" value="KKL69109.1"/>
    <property type="molecule type" value="Genomic_DNA"/>
</dbReference>
<feature type="non-terminal residue" evidence="2">
    <location>
        <position position="1"/>
    </location>
</feature>
<feature type="domain" description="Transposase IS4-like" evidence="1">
    <location>
        <begin position="3"/>
        <end position="59"/>
    </location>
</feature>
<reference evidence="2" key="1">
    <citation type="journal article" date="2015" name="Nature">
        <title>Complex archaea that bridge the gap between prokaryotes and eukaryotes.</title>
        <authorList>
            <person name="Spang A."/>
            <person name="Saw J.H."/>
            <person name="Jorgensen S.L."/>
            <person name="Zaremba-Niedzwiedzka K."/>
            <person name="Martijn J."/>
            <person name="Lind A.E."/>
            <person name="van Eijk R."/>
            <person name="Schleper C."/>
            <person name="Guy L."/>
            <person name="Ettema T.J."/>
        </authorList>
    </citation>
    <scope>NUCLEOTIDE SEQUENCE</scope>
</reference>
<dbReference type="GO" id="GO:0006313">
    <property type="term" value="P:DNA transposition"/>
    <property type="evidence" value="ECO:0007669"/>
    <property type="project" value="InterPro"/>
</dbReference>
<organism evidence="2">
    <name type="scientific">marine sediment metagenome</name>
    <dbReference type="NCBI Taxonomy" id="412755"/>
    <lineage>
        <taxon>unclassified sequences</taxon>
        <taxon>metagenomes</taxon>
        <taxon>ecological metagenomes</taxon>
    </lineage>
</organism>
<gene>
    <name evidence="2" type="ORF">LCGC14_2118260</name>
</gene>